<dbReference type="EMBL" id="GBXM01104918">
    <property type="protein sequence ID" value="JAH03659.1"/>
    <property type="molecule type" value="Transcribed_RNA"/>
</dbReference>
<accession>A0A0E9PGI9</accession>
<proteinExistence type="predicted"/>
<dbReference type="AlphaFoldDB" id="A0A0E9PGI9"/>
<protein>
    <submittedName>
        <fullName evidence="1">Uncharacterized protein</fullName>
    </submittedName>
</protein>
<organism evidence="1">
    <name type="scientific">Anguilla anguilla</name>
    <name type="common">European freshwater eel</name>
    <name type="synonym">Muraena anguilla</name>
    <dbReference type="NCBI Taxonomy" id="7936"/>
    <lineage>
        <taxon>Eukaryota</taxon>
        <taxon>Metazoa</taxon>
        <taxon>Chordata</taxon>
        <taxon>Craniata</taxon>
        <taxon>Vertebrata</taxon>
        <taxon>Euteleostomi</taxon>
        <taxon>Actinopterygii</taxon>
        <taxon>Neopterygii</taxon>
        <taxon>Teleostei</taxon>
        <taxon>Anguilliformes</taxon>
        <taxon>Anguillidae</taxon>
        <taxon>Anguilla</taxon>
    </lineage>
</organism>
<reference evidence="1" key="1">
    <citation type="submission" date="2014-11" db="EMBL/GenBank/DDBJ databases">
        <authorList>
            <person name="Amaro Gonzalez C."/>
        </authorList>
    </citation>
    <scope>NUCLEOTIDE SEQUENCE</scope>
</reference>
<reference evidence="1" key="2">
    <citation type="journal article" date="2015" name="Fish Shellfish Immunol.">
        <title>Early steps in the European eel (Anguilla anguilla)-Vibrio vulnificus interaction in the gills: Role of the RtxA13 toxin.</title>
        <authorList>
            <person name="Callol A."/>
            <person name="Pajuelo D."/>
            <person name="Ebbesson L."/>
            <person name="Teles M."/>
            <person name="MacKenzie S."/>
            <person name="Amaro C."/>
        </authorList>
    </citation>
    <scope>NUCLEOTIDE SEQUENCE</scope>
</reference>
<sequence length="41" mass="4351">MGKKILSGFCIFPMLFLVGPPDGGTSALSRVPFPFCGLIVH</sequence>
<evidence type="ECO:0000313" key="1">
    <source>
        <dbReference type="EMBL" id="JAH03659.1"/>
    </source>
</evidence>
<name>A0A0E9PGI9_ANGAN</name>